<organism evidence="2 3">
    <name type="scientific">Araneus ventricosus</name>
    <name type="common">Orbweaver spider</name>
    <name type="synonym">Epeira ventricosa</name>
    <dbReference type="NCBI Taxonomy" id="182803"/>
    <lineage>
        <taxon>Eukaryota</taxon>
        <taxon>Metazoa</taxon>
        <taxon>Ecdysozoa</taxon>
        <taxon>Arthropoda</taxon>
        <taxon>Chelicerata</taxon>
        <taxon>Arachnida</taxon>
        <taxon>Araneae</taxon>
        <taxon>Araneomorphae</taxon>
        <taxon>Entelegynae</taxon>
        <taxon>Araneoidea</taxon>
        <taxon>Araneidae</taxon>
        <taxon>Araneus</taxon>
    </lineage>
</organism>
<evidence type="ECO:0000313" key="2">
    <source>
        <dbReference type="EMBL" id="GBL76935.1"/>
    </source>
</evidence>
<keyword evidence="3" id="KW-1185">Reference proteome</keyword>
<feature type="region of interest" description="Disordered" evidence="1">
    <location>
        <begin position="952"/>
        <end position="993"/>
    </location>
</feature>
<dbReference type="Gene3D" id="3.15.10.50">
    <property type="match status" value="1"/>
</dbReference>
<comment type="caution">
    <text evidence="2">The sequence shown here is derived from an EMBL/GenBank/DDBJ whole genome shotgun (WGS) entry which is preliminary data.</text>
</comment>
<name>A0A4Y2ACD8_ARAVE</name>
<feature type="compositionally biased region" description="Basic and acidic residues" evidence="1">
    <location>
        <begin position="968"/>
        <end position="980"/>
    </location>
</feature>
<protein>
    <submittedName>
        <fullName evidence="2">Uncharacterized protein</fullName>
    </submittedName>
</protein>
<reference evidence="2 3" key="1">
    <citation type="journal article" date="2019" name="Sci. Rep.">
        <title>Orb-weaving spider Araneus ventricosus genome elucidates the spidroin gene catalogue.</title>
        <authorList>
            <person name="Kono N."/>
            <person name="Nakamura H."/>
            <person name="Ohtoshi R."/>
            <person name="Moran D.A.P."/>
            <person name="Shinohara A."/>
            <person name="Yoshida Y."/>
            <person name="Fujiwara M."/>
            <person name="Mori M."/>
            <person name="Tomita M."/>
            <person name="Arakawa K."/>
        </authorList>
    </citation>
    <scope>NUCLEOTIDE SEQUENCE [LARGE SCALE GENOMIC DNA]</scope>
</reference>
<dbReference type="InterPro" id="IPR020234">
    <property type="entry name" value="Mite_allergen_group-7"/>
</dbReference>
<dbReference type="OrthoDB" id="10480058at2759"/>
<dbReference type="Pfam" id="PF16984">
    <property type="entry name" value="Grp7_allergen"/>
    <property type="match status" value="1"/>
</dbReference>
<dbReference type="InterPro" id="IPR038602">
    <property type="entry name" value="Mite_allergen_7_sf"/>
</dbReference>
<dbReference type="EMBL" id="BGPR01000011">
    <property type="protein sequence ID" value="GBL76935.1"/>
    <property type="molecule type" value="Genomic_DNA"/>
</dbReference>
<evidence type="ECO:0000256" key="1">
    <source>
        <dbReference type="SAM" id="MobiDB-lite"/>
    </source>
</evidence>
<dbReference type="AlphaFoldDB" id="A0A4Y2ACD8"/>
<evidence type="ECO:0000313" key="3">
    <source>
        <dbReference type="Proteomes" id="UP000499080"/>
    </source>
</evidence>
<accession>A0A4Y2ACD8</accession>
<gene>
    <name evidence="2" type="ORF">AVEN_12610_1</name>
</gene>
<sequence>MINRQVFSFLKNVLFFLIDRLYKEWEYILGNGRSYSERSSERGDLYTKQLIENIIHDRASKYDPYMLDRNAAISYRTASVVLGKAHVTGLSSLHRSNICCLTEEGNRLFINANLGAGPLTYRRQIVLRFGDFERKATVMVSLIDIKVSVDFSVEKETGRNGFLLNFAINELTGFKLSINGSGFFDWSINLFLSFWTLVLRRIVRNLLENELEQYILNRLPQYQFPVEGTSYRNETKCNDQHDGVQNNEASLSESFHMEQSHETQRWSRMSPICKSSVTDGSNSAEYGIAKDFGSNPEITKTFRCFPETNKWKTEMNDFSLPEQSLDLCSGSLNKNSCDEVSKDKAEEECNLVSDLSRKTCELSRSLNIITKKLDSINRITNSMSKEMTLKNSLNILDDCSLFGRNIPGELKDADEVEYNSSERTDSATSSLAKGFENEQSFLICERVGKIPKSKMEDSSQMSRDSDRDQVKRASVVVSENLGQSKLLEEIFSGTHERSCKNVDENSFDMEIKLPVRVDNCDSSPSTKLESSQIDENILEPSSTETGTFLNPTRNFDSERRKAQIDYLEKMFNGKKREGRTEDSSENRVSVESCNRCKSPEENISARNLDLELRGTEMFQNESLISCTVDELKKHQKVFPCGSPQEYESRIEDSESIQSYPSEMLSGSHGVKTQCISDPEDKVDGQTLFSSNIISNSMQQMIQDEKSFDLVADTETVSTSLQSSEKEVNEKIPLKCVEVHIEEELNEDSQLKPNEGYNAVNSSDSEIIFFGFPEPSFGLCSGSLQKSSCDEVSKDEGKCDPLSVNSRDSLEMSRSLKVEKENLESINHTTNSFQESCLLEELACSNESDTHCTDSMAEFSSIAGLKFNEISNENSLDETPHLKPLHDLQEETIAKARKLVPDVVLESNPEDNEYSSSFPVSSCKNLECEKEKSKCDEANRLLREDSKADLEVSSLLEGDRPSLSVTERPTLEYETSRKFTSESESETNEPKRDI</sequence>
<proteinExistence type="predicted"/>
<dbReference type="Proteomes" id="UP000499080">
    <property type="component" value="Unassembled WGS sequence"/>
</dbReference>